<feature type="signal peptide" evidence="8">
    <location>
        <begin position="1"/>
        <end position="35"/>
    </location>
</feature>
<evidence type="ECO:0000256" key="4">
    <source>
        <dbReference type="ARBA" id="ARBA00022801"/>
    </source>
</evidence>
<dbReference type="InterPro" id="IPR015500">
    <property type="entry name" value="Peptidase_S8_subtilisin-rel"/>
</dbReference>
<name>A0A6I9R222_ELAGV</name>
<evidence type="ECO:0000256" key="7">
    <source>
        <dbReference type="PROSITE-ProRule" id="PRU01240"/>
    </source>
</evidence>
<dbReference type="OrthoDB" id="206201at2759"/>
<dbReference type="InterPro" id="IPR010259">
    <property type="entry name" value="S8pro/Inhibitor_I9"/>
</dbReference>
<dbReference type="GO" id="GO:0004252">
    <property type="term" value="F:serine-type endopeptidase activity"/>
    <property type="evidence" value="ECO:0007669"/>
    <property type="project" value="UniProtKB-UniRule"/>
</dbReference>
<dbReference type="GeneID" id="105043372"/>
<sequence>MPRHSTCKMPPMISTAAKMMSRISILLVLLPFAPAVGRQHSSATQTYIVHMDATKAATLGRSLGGTKRWAEAVLESIFQLSSSENEREVSAPPQLLYVYDTAFSGFAAKLSPKQAKSLQQLDGFLFAYPDDMVIQLHTTYSPQFLGLMPGRGLWTSPNLAADVIIGVVDTGIWPEHVSFSDAHISGRPTRWRGACEAGTMFSSKNCNNKLIGARAYWKGYEAIAGPINETREFRSARDSEGHGTHTASTAGGDIVAGASLFGSAKGSATGMRYTARIAAYKACWKSGCADSDVLAAVDQAVADGVDVLSLSLGGGSQRPFYSDSVAVAAFGAIQKGVFVSCSAGNSGPYEATVTNTAPWIMTVAASYLDRSFPTEVKLGDGRTLKGASLYSGRPTKLLPIVYDKTAGRQSARYCGPGSLSPKLVKGKIVLCERGIVGRTQKGEEVKLAGGAGMLLVNSQEQGEELFADLHVLPASTLGAAAAKAIKSYITSSKRPMAMITFLGTAYGQPAPMMTAFSSRGPSLVVPDIIKPDVTAPGMGILAAWPPSTSPSLVESDTRRTNFNIISGTSMSCPHVSGLAALLKGVHRDWSPAAIKSALMTTASTLNNKNGSVVDVSSGQPATPFAFGSGHVDPERASNPGLVYDISPKDYLDYLCSLNYTSAQLATLARKNYSCPNNRILGNIRDLNYPSFSVLFDRGSPNFTVTQTRIVTNVGQARCRYTVKVHEPKGVTMNVDPKELDFVELGQKLSYKVSFLGLRGTDTSFGELVWVCGEYSVRSPVAVTWQ</sequence>
<dbReference type="InParanoid" id="A0A6I9R222"/>
<dbReference type="AlphaFoldDB" id="A0A6I9R222"/>
<dbReference type="GO" id="GO:0006508">
    <property type="term" value="P:proteolysis"/>
    <property type="evidence" value="ECO:0007669"/>
    <property type="project" value="UniProtKB-KW"/>
</dbReference>
<evidence type="ECO:0000256" key="5">
    <source>
        <dbReference type="ARBA" id="ARBA00022825"/>
    </source>
</evidence>
<evidence type="ECO:0000259" key="9">
    <source>
        <dbReference type="Pfam" id="PF00082"/>
    </source>
</evidence>
<feature type="chain" id="PRO_5026813197" evidence="8">
    <location>
        <begin position="36"/>
        <end position="785"/>
    </location>
</feature>
<dbReference type="Pfam" id="PF02225">
    <property type="entry name" value="PA"/>
    <property type="match status" value="1"/>
</dbReference>
<dbReference type="RefSeq" id="XP_010919194.3">
    <property type="nucleotide sequence ID" value="XM_010920892.3"/>
</dbReference>
<dbReference type="PANTHER" id="PTHR10795">
    <property type="entry name" value="PROPROTEIN CONVERTASE SUBTILISIN/KEXIN"/>
    <property type="match status" value="1"/>
</dbReference>
<dbReference type="InterPro" id="IPR036852">
    <property type="entry name" value="Peptidase_S8/S53_dom_sf"/>
</dbReference>
<comment type="similarity">
    <text evidence="1 7">Belongs to the peptidase S8 family.</text>
</comment>
<dbReference type="InterPro" id="IPR045051">
    <property type="entry name" value="SBT"/>
</dbReference>
<dbReference type="Proteomes" id="UP000504607">
    <property type="component" value="Chromosome 4"/>
</dbReference>
<evidence type="ECO:0000313" key="13">
    <source>
        <dbReference type="Proteomes" id="UP000504607"/>
    </source>
</evidence>
<keyword evidence="4 7" id="KW-0378">Hydrolase</keyword>
<evidence type="ECO:0000259" key="12">
    <source>
        <dbReference type="Pfam" id="PF17766"/>
    </source>
</evidence>
<evidence type="ECO:0000259" key="10">
    <source>
        <dbReference type="Pfam" id="PF02225"/>
    </source>
</evidence>
<evidence type="ECO:0000313" key="14">
    <source>
        <dbReference type="RefSeq" id="XP_010919194.3"/>
    </source>
</evidence>
<dbReference type="InterPro" id="IPR023828">
    <property type="entry name" value="Peptidase_S8_Ser-AS"/>
</dbReference>
<feature type="active site" description="Charge relay system" evidence="6 7">
    <location>
        <position position="242"/>
    </location>
</feature>
<keyword evidence="5 7" id="KW-0720">Serine protease</keyword>
<dbReference type="Pfam" id="PF05922">
    <property type="entry name" value="Inhibitor_I9"/>
    <property type="match status" value="1"/>
</dbReference>
<dbReference type="InterPro" id="IPR034197">
    <property type="entry name" value="Peptidases_S8_3"/>
</dbReference>
<feature type="domain" description="Subtilisin-like protease fibronectin type-III" evidence="12">
    <location>
        <begin position="685"/>
        <end position="782"/>
    </location>
</feature>
<keyword evidence="3 8" id="KW-0732">Signal</keyword>
<accession>A0A6I9R222</accession>
<proteinExistence type="inferred from homology"/>
<reference evidence="14" key="1">
    <citation type="submission" date="2025-08" db="UniProtKB">
        <authorList>
            <consortium name="RefSeq"/>
        </authorList>
    </citation>
    <scope>IDENTIFICATION</scope>
</reference>
<feature type="active site" description="Charge relay system" evidence="6 7">
    <location>
        <position position="169"/>
    </location>
</feature>
<feature type="domain" description="Peptidase S8/S53" evidence="9">
    <location>
        <begin position="162"/>
        <end position="629"/>
    </location>
</feature>
<feature type="domain" description="Inhibitor I9" evidence="11">
    <location>
        <begin position="46"/>
        <end position="133"/>
    </location>
</feature>
<dbReference type="CDD" id="cd02120">
    <property type="entry name" value="PA_subtilisin_like"/>
    <property type="match status" value="1"/>
</dbReference>
<dbReference type="InterPro" id="IPR003137">
    <property type="entry name" value="PA_domain"/>
</dbReference>
<evidence type="ECO:0000256" key="6">
    <source>
        <dbReference type="PIRSR" id="PIRSR615500-1"/>
    </source>
</evidence>
<dbReference type="Gene3D" id="3.50.30.30">
    <property type="match status" value="1"/>
</dbReference>
<feature type="active site" description="Charge relay system" evidence="6 7">
    <location>
        <position position="569"/>
    </location>
</feature>
<dbReference type="SUPFAM" id="SSF52743">
    <property type="entry name" value="Subtilisin-like"/>
    <property type="match status" value="1"/>
</dbReference>
<dbReference type="KEGG" id="egu:105043372"/>
<dbReference type="Gene3D" id="2.60.40.2310">
    <property type="match status" value="1"/>
</dbReference>
<gene>
    <name evidence="14" type="primary">LOC105043372</name>
</gene>
<dbReference type="FunFam" id="3.50.30.30:FF:000005">
    <property type="entry name" value="subtilisin-like protease SBT1.5"/>
    <property type="match status" value="1"/>
</dbReference>
<evidence type="ECO:0000259" key="11">
    <source>
        <dbReference type="Pfam" id="PF05922"/>
    </source>
</evidence>
<evidence type="ECO:0000256" key="1">
    <source>
        <dbReference type="ARBA" id="ARBA00011073"/>
    </source>
</evidence>
<keyword evidence="13" id="KW-1185">Reference proteome</keyword>
<protein>
    <submittedName>
        <fullName evidence="14">Subtilisin-like protease SBT1.1</fullName>
    </submittedName>
</protein>
<dbReference type="PROSITE" id="PS00138">
    <property type="entry name" value="SUBTILASE_SER"/>
    <property type="match status" value="1"/>
</dbReference>
<dbReference type="FunFam" id="3.40.50.200:FF:000006">
    <property type="entry name" value="Subtilisin-like protease SBT1.5"/>
    <property type="match status" value="1"/>
</dbReference>
<dbReference type="Pfam" id="PF17766">
    <property type="entry name" value="fn3_6"/>
    <property type="match status" value="1"/>
</dbReference>
<evidence type="ECO:0000256" key="3">
    <source>
        <dbReference type="ARBA" id="ARBA00022729"/>
    </source>
</evidence>
<dbReference type="PRINTS" id="PR00723">
    <property type="entry name" value="SUBTILISIN"/>
</dbReference>
<dbReference type="Gene3D" id="3.30.70.80">
    <property type="entry name" value="Peptidase S8 propeptide/proteinase inhibitor I9"/>
    <property type="match status" value="1"/>
</dbReference>
<dbReference type="Pfam" id="PF00082">
    <property type="entry name" value="Peptidase_S8"/>
    <property type="match status" value="1"/>
</dbReference>
<feature type="domain" description="PA" evidence="10">
    <location>
        <begin position="399"/>
        <end position="485"/>
    </location>
</feature>
<keyword evidence="2 7" id="KW-0645">Protease</keyword>
<dbReference type="Gene3D" id="3.40.50.200">
    <property type="entry name" value="Peptidase S8/S53 domain"/>
    <property type="match status" value="1"/>
</dbReference>
<evidence type="ECO:0000256" key="8">
    <source>
        <dbReference type="SAM" id="SignalP"/>
    </source>
</evidence>
<dbReference type="InterPro" id="IPR000209">
    <property type="entry name" value="Peptidase_S8/S53_dom"/>
</dbReference>
<dbReference type="InterPro" id="IPR041469">
    <property type="entry name" value="Subtilisin-like_FN3"/>
</dbReference>
<organism evidence="13 14">
    <name type="scientific">Elaeis guineensis var. tenera</name>
    <name type="common">Oil palm</name>
    <dbReference type="NCBI Taxonomy" id="51953"/>
    <lineage>
        <taxon>Eukaryota</taxon>
        <taxon>Viridiplantae</taxon>
        <taxon>Streptophyta</taxon>
        <taxon>Embryophyta</taxon>
        <taxon>Tracheophyta</taxon>
        <taxon>Spermatophyta</taxon>
        <taxon>Magnoliopsida</taxon>
        <taxon>Liliopsida</taxon>
        <taxon>Arecaceae</taxon>
        <taxon>Arecoideae</taxon>
        <taxon>Cocoseae</taxon>
        <taxon>Elaeidinae</taxon>
        <taxon>Elaeis</taxon>
    </lineage>
</organism>
<dbReference type="CDD" id="cd04852">
    <property type="entry name" value="Peptidases_S8_3"/>
    <property type="match status" value="1"/>
</dbReference>
<dbReference type="PROSITE" id="PS51892">
    <property type="entry name" value="SUBTILASE"/>
    <property type="match status" value="1"/>
</dbReference>
<dbReference type="InterPro" id="IPR037045">
    <property type="entry name" value="S8pro/Inhibitor_I9_sf"/>
</dbReference>
<evidence type="ECO:0000256" key="2">
    <source>
        <dbReference type="ARBA" id="ARBA00022670"/>
    </source>
</evidence>